<organism evidence="4 5">
    <name type="scientific">Magallana gigas</name>
    <name type="common">Pacific oyster</name>
    <name type="synonym">Crassostrea gigas</name>
    <dbReference type="NCBI Taxonomy" id="29159"/>
    <lineage>
        <taxon>Eukaryota</taxon>
        <taxon>Metazoa</taxon>
        <taxon>Spiralia</taxon>
        <taxon>Lophotrochozoa</taxon>
        <taxon>Mollusca</taxon>
        <taxon>Bivalvia</taxon>
        <taxon>Autobranchia</taxon>
        <taxon>Pteriomorphia</taxon>
        <taxon>Ostreida</taxon>
        <taxon>Ostreoidea</taxon>
        <taxon>Ostreidae</taxon>
        <taxon>Magallana</taxon>
    </lineage>
</organism>
<dbReference type="PANTHER" id="PTHR24043:SF8">
    <property type="entry name" value="EGF-LIKE DOMAIN-CONTAINING PROTEIN"/>
    <property type="match status" value="1"/>
</dbReference>
<evidence type="ECO:0000256" key="2">
    <source>
        <dbReference type="SAM" id="Phobius"/>
    </source>
</evidence>
<keyword evidence="5" id="KW-1185">Reference proteome</keyword>
<dbReference type="AlphaFoldDB" id="A0A8W8JB99"/>
<dbReference type="Gene3D" id="2.170.300.10">
    <property type="entry name" value="Tie2 ligand-binding domain superfamily"/>
    <property type="match status" value="2"/>
</dbReference>
<dbReference type="InterPro" id="IPR042635">
    <property type="entry name" value="MEGF10/SREC1/2-like"/>
</dbReference>
<feature type="chain" id="PRO_5036466588" evidence="3">
    <location>
        <begin position="23"/>
        <end position="315"/>
    </location>
</feature>
<proteinExistence type="predicted"/>
<dbReference type="GO" id="GO:0005044">
    <property type="term" value="F:scavenger receptor activity"/>
    <property type="evidence" value="ECO:0007669"/>
    <property type="project" value="InterPro"/>
</dbReference>
<dbReference type="EnsemblMetazoa" id="G18250.1">
    <property type="protein sequence ID" value="G18250.1:cds"/>
    <property type="gene ID" value="G18250"/>
</dbReference>
<protein>
    <submittedName>
        <fullName evidence="4">Uncharacterized protein</fullName>
    </submittedName>
</protein>
<keyword evidence="2" id="KW-0472">Membrane</keyword>
<keyword evidence="2" id="KW-1133">Transmembrane helix</keyword>
<feature type="transmembrane region" description="Helical" evidence="2">
    <location>
        <begin position="113"/>
        <end position="135"/>
    </location>
</feature>
<keyword evidence="3" id="KW-0732">Signal</keyword>
<reference evidence="4" key="1">
    <citation type="submission" date="2022-08" db="UniProtKB">
        <authorList>
            <consortium name="EnsemblMetazoa"/>
        </authorList>
    </citation>
    <scope>IDENTIFICATION</scope>
    <source>
        <strain evidence="4">05x7-T-G4-1.051#20</strain>
    </source>
</reference>
<name>A0A8W8JB99_MAGGI</name>
<evidence type="ECO:0000313" key="5">
    <source>
        <dbReference type="Proteomes" id="UP000005408"/>
    </source>
</evidence>
<evidence type="ECO:0000313" key="4">
    <source>
        <dbReference type="EnsemblMetazoa" id="G18250.1:cds"/>
    </source>
</evidence>
<dbReference type="Proteomes" id="UP000005408">
    <property type="component" value="Unassembled WGS sequence"/>
</dbReference>
<accession>A0A8W8JB99</accession>
<feature type="signal peptide" evidence="3">
    <location>
        <begin position="1"/>
        <end position="22"/>
    </location>
</feature>
<evidence type="ECO:0000256" key="3">
    <source>
        <dbReference type="SAM" id="SignalP"/>
    </source>
</evidence>
<evidence type="ECO:0000256" key="1">
    <source>
        <dbReference type="ARBA" id="ARBA00022536"/>
    </source>
</evidence>
<keyword evidence="2" id="KW-0812">Transmembrane</keyword>
<feature type="transmembrane region" description="Helical" evidence="2">
    <location>
        <begin position="276"/>
        <end position="301"/>
    </location>
</feature>
<sequence>MCGESMVVTMIMLIFYRRLSIAKLCERSGVLECCLGYIWNKIENRCIPCGKGYIGQNCRVPCPSPYYGQECTSLCSCADNQYCNHVHGCIKPQGDACQNPMLKPEEHMNITSLMWTIIVCLFVISVTFFSTYVYLKLRKKPNVKRRMLPPQNLLVLPDTSSSSKVSTCNDGFIGENCTATCPELYYGQECRFKCNCTKDQCNHVAGCSNSVSEACDKGYIGHNCSDPCPPPYYGLECASLCNCTDNQYCNHVHGCIQPQGDACQKTKLKPEKHQSVTSLMCAAVVCLLIISVICFTSYVYIRFRMKQCVDFPQAL</sequence>
<keyword evidence="1" id="KW-0245">EGF-like domain</keyword>
<dbReference type="PANTHER" id="PTHR24043">
    <property type="entry name" value="SCAVENGER RECEPTOR CLASS F"/>
    <property type="match status" value="1"/>
</dbReference>